<dbReference type="Pfam" id="PF00854">
    <property type="entry name" value="PTR2"/>
    <property type="match status" value="2"/>
</dbReference>
<evidence type="ECO:0000256" key="3">
    <source>
        <dbReference type="ARBA" id="ARBA00022692"/>
    </source>
</evidence>
<evidence type="ECO:0000313" key="8">
    <source>
        <dbReference type="Proteomes" id="UP000290289"/>
    </source>
</evidence>
<keyword evidence="8" id="KW-1185">Reference proteome</keyword>
<keyword evidence="3 6" id="KW-0812">Transmembrane</keyword>
<dbReference type="InterPro" id="IPR036259">
    <property type="entry name" value="MFS_trans_sf"/>
</dbReference>
<accession>A0A498KIL6</accession>
<dbReference type="GO" id="GO:0022857">
    <property type="term" value="F:transmembrane transporter activity"/>
    <property type="evidence" value="ECO:0007669"/>
    <property type="project" value="InterPro"/>
</dbReference>
<dbReference type="SUPFAM" id="SSF103473">
    <property type="entry name" value="MFS general substrate transporter"/>
    <property type="match status" value="1"/>
</dbReference>
<dbReference type="PROSITE" id="PS01022">
    <property type="entry name" value="PTR2_1"/>
    <property type="match status" value="1"/>
</dbReference>
<reference evidence="7 8" key="1">
    <citation type="submission" date="2018-10" db="EMBL/GenBank/DDBJ databases">
        <title>A high-quality apple genome assembly.</title>
        <authorList>
            <person name="Hu J."/>
        </authorList>
    </citation>
    <scope>NUCLEOTIDE SEQUENCE [LARGE SCALE GENOMIC DNA]</scope>
    <source>
        <strain evidence="8">cv. HFTH1</strain>
        <tissue evidence="7">Young leaf</tissue>
    </source>
</reference>
<proteinExistence type="inferred from homology"/>
<comment type="caution">
    <text evidence="7">The sequence shown here is derived from an EMBL/GenBank/DDBJ whole genome shotgun (WGS) entry which is preliminary data.</text>
</comment>
<dbReference type="Gene3D" id="1.20.1250.20">
    <property type="entry name" value="MFS general substrate transporter like domains"/>
    <property type="match status" value="2"/>
</dbReference>
<dbReference type="GO" id="GO:0016020">
    <property type="term" value="C:membrane"/>
    <property type="evidence" value="ECO:0007669"/>
    <property type="project" value="UniProtKB-SubCell"/>
</dbReference>
<dbReference type="GO" id="GO:0006857">
    <property type="term" value="P:oligopeptide transport"/>
    <property type="evidence" value="ECO:0007669"/>
    <property type="project" value="InterPro"/>
</dbReference>
<feature type="transmembrane region" description="Helical" evidence="6">
    <location>
        <begin position="154"/>
        <end position="172"/>
    </location>
</feature>
<dbReference type="InterPro" id="IPR018456">
    <property type="entry name" value="PTR2_symporter_CS"/>
</dbReference>
<dbReference type="AlphaFoldDB" id="A0A498KIL6"/>
<dbReference type="InterPro" id="IPR000109">
    <property type="entry name" value="POT_fam"/>
</dbReference>
<evidence type="ECO:0000256" key="1">
    <source>
        <dbReference type="ARBA" id="ARBA00004141"/>
    </source>
</evidence>
<protein>
    <recommendedName>
        <fullName evidence="9">Major facilitator superfamily (MFS) profile domain-containing protein</fullName>
    </recommendedName>
</protein>
<evidence type="ECO:0000256" key="5">
    <source>
        <dbReference type="ARBA" id="ARBA00023136"/>
    </source>
</evidence>
<keyword evidence="4 6" id="KW-1133">Transmembrane helix</keyword>
<dbReference type="EMBL" id="RDQH01000328">
    <property type="protein sequence ID" value="RXI05253.1"/>
    <property type="molecule type" value="Genomic_DNA"/>
</dbReference>
<gene>
    <name evidence="7" type="ORF">DVH24_006510</name>
</gene>
<name>A0A498KIL6_MALDO</name>
<dbReference type="PANTHER" id="PTHR11654">
    <property type="entry name" value="OLIGOPEPTIDE TRANSPORTER-RELATED"/>
    <property type="match status" value="1"/>
</dbReference>
<evidence type="ECO:0000256" key="4">
    <source>
        <dbReference type="ARBA" id="ARBA00022989"/>
    </source>
</evidence>
<feature type="transmembrane region" description="Helical" evidence="6">
    <location>
        <begin position="264"/>
        <end position="289"/>
    </location>
</feature>
<comment type="similarity">
    <text evidence="2">Belongs to the major facilitator superfamily. Proton-dependent oligopeptide transporter (POT/PTR) (TC 2.A.17) family.</text>
</comment>
<feature type="transmembrane region" description="Helical" evidence="6">
    <location>
        <begin position="60"/>
        <end position="79"/>
    </location>
</feature>
<organism evidence="7 8">
    <name type="scientific">Malus domestica</name>
    <name type="common">Apple</name>
    <name type="synonym">Pyrus malus</name>
    <dbReference type="NCBI Taxonomy" id="3750"/>
    <lineage>
        <taxon>Eukaryota</taxon>
        <taxon>Viridiplantae</taxon>
        <taxon>Streptophyta</taxon>
        <taxon>Embryophyta</taxon>
        <taxon>Tracheophyta</taxon>
        <taxon>Spermatophyta</taxon>
        <taxon>Magnoliopsida</taxon>
        <taxon>eudicotyledons</taxon>
        <taxon>Gunneridae</taxon>
        <taxon>Pentapetalae</taxon>
        <taxon>rosids</taxon>
        <taxon>fabids</taxon>
        <taxon>Rosales</taxon>
        <taxon>Rosaceae</taxon>
        <taxon>Amygdaloideae</taxon>
        <taxon>Maleae</taxon>
        <taxon>Malus</taxon>
    </lineage>
</organism>
<feature type="transmembrane region" description="Helical" evidence="6">
    <location>
        <begin position="85"/>
        <end position="106"/>
    </location>
</feature>
<comment type="subcellular location">
    <subcellularLocation>
        <location evidence="1">Membrane</location>
        <topology evidence="1">Multi-pass membrane protein</topology>
    </subcellularLocation>
</comment>
<keyword evidence="5 6" id="KW-0472">Membrane</keyword>
<feature type="transmembrane region" description="Helical" evidence="6">
    <location>
        <begin position="113"/>
        <end position="129"/>
    </location>
</feature>
<sequence length="357" mass="40152">MATSGHKEPSTSRKLLNLLRSFVEVAERFVYLGMSGNLVTYLTNELHEPIPMATKNVNTWVGVSYLLTVIGAFIADAYLGRFKTILVSSIIYCFATVVLNITVSVIPLHYQKAMFFVALYILSIGLAGHRPCAQTFAVDQFCEDSPEEKKAKRFGILTGAMVVDLALFLFGYKKFRRQGPLGSPFTTVAQVFMAATRKRHLDETLTGFGVYRDDKSHETNRTLAHTSQFRCLDKAMIIDDHDASSTTRNPWRLRSQTQVEQVKLILHLILVWTCCLMFGLVQSFVQTFFTKQGSTMVRSIGSNFKLPQASLQIFIFLTVIVVIPIYDHVFVPTARKITGIPLALPSYNESALAYFYP</sequence>
<dbReference type="Proteomes" id="UP000290289">
    <property type="component" value="Chromosome 2"/>
</dbReference>
<evidence type="ECO:0008006" key="9">
    <source>
        <dbReference type="Google" id="ProtNLM"/>
    </source>
</evidence>
<evidence type="ECO:0000313" key="7">
    <source>
        <dbReference type="EMBL" id="RXI05253.1"/>
    </source>
</evidence>
<feature type="transmembrane region" description="Helical" evidence="6">
    <location>
        <begin position="309"/>
        <end position="326"/>
    </location>
</feature>
<evidence type="ECO:0000256" key="2">
    <source>
        <dbReference type="ARBA" id="ARBA00005982"/>
    </source>
</evidence>
<evidence type="ECO:0000256" key="6">
    <source>
        <dbReference type="SAM" id="Phobius"/>
    </source>
</evidence>